<keyword evidence="3" id="KW-1185">Reference proteome</keyword>
<dbReference type="EMBL" id="AP022870">
    <property type="protein sequence ID" value="BCB75414.1"/>
    <property type="molecule type" value="Genomic_DNA"/>
</dbReference>
<name>A0A6F8XNK6_9ACTN</name>
<dbReference type="AlphaFoldDB" id="A0A6F8XNK6"/>
<evidence type="ECO:0000259" key="1">
    <source>
        <dbReference type="Pfam" id="PF00198"/>
    </source>
</evidence>
<accession>A0A6F8XNK6</accession>
<gene>
    <name evidence="2" type="ORF">Pflav_018240</name>
</gene>
<feature type="domain" description="2-oxoacid dehydrogenase acyltransferase catalytic" evidence="1">
    <location>
        <begin position="66"/>
        <end position="100"/>
    </location>
</feature>
<dbReference type="GO" id="GO:0016746">
    <property type="term" value="F:acyltransferase activity"/>
    <property type="evidence" value="ECO:0007669"/>
    <property type="project" value="InterPro"/>
</dbReference>
<proteinExistence type="predicted"/>
<dbReference type="SUPFAM" id="SSF52777">
    <property type="entry name" value="CoA-dependent acyltransferases"/>
    <property type="match status" value="1"/>
</dbReference>
<reference evidence="2 3" key="2">
    <citation type="submission" date="2020-03" db="EMBL/GenBank/DDBJ databases">
        <authorList>
            <person name="Ichikawa N."/>
            <person name="Kimura A."/>
            <person name="Kitahashi Y."/>
            <person name="Uohara A."/>
        </authorList>
    </citation>
    <scope>NUCLEOTIDE SEQUENCE [LARGE SCALE GENOMIC DNA]</scope>
    <source>
        <strain evidence="2 3">NBRC 107702</strain>
    </source>
</reference>
<reference evidence="2 3" key="1">
    <citation type="submission" date="2020-03" db="EMBL/GenBank/DDBJ databases">
        <title>Whole genome shotgun sequence of Phytohabitans flavus NBRC 107702.</title>
        <authorList>
            <person name="Komaki H."/>
            <person name="Tamura T."/>
        </authorList>
    </citation>
    <scope>NUCLEOTIDE SEQUENCE [LARGE SCALE GENOMIC DNA]</scope>
    <source>
        <strain evidence="2 3">NBRC 107702</strain>
    </source>
</reference>
<sequence length="102" mass="11070">MSVVVRTVAPAASPFAVGKLTPRLWSADLDFSQPGPRSGPAFDLARRLGRGRSKAGRRPKGARFALMRYTLTADHRIIDGAFAAQFLATLTDLIEHPLRIVA</sequence>
<dbReference type="Pfam" id="PF00198">
    <property type="entry name" value="2-oxoacid_dh"/>
    <property type="match status" value="1"/>
</dbReference>
<evidence type="ECO:0000313" key="2">
    <source>
        <dbReference type="EMBL" id="BCB75414.1"/>
    </source>
</evidence>
<dbReference type="InterPro" id="IPR001078">
    <property type="entry name" value="2-oxoacid_DH_actylTfrase"/>
</dbReference>
<evidence type="ECO:0000313" key="3">
    <source>
        <dbReference type="Proteomes" id="UP000502508"/>
    </source>
</evidence>
<protein>
    <recommendedName>
        <fullName evidence="1">2-oxoacid dehydrogenase acyltransferase catalytic domain-containing protein</fullName>
    </recommendedName>
</protein>
<dbReference type="InterPro" id="IPR023213">
    <property type="entry name" value="CAT-like_dom_sf"/>
</dbReference>
<dbReference type="KEGG" id="pfla:Pflav_018240"/>
<dbReference type="Proteomes" id="UP000502508">
    <property type="component" value="Chromosome"/>
</dbReference>
<dbReference type="Gene3D" id="3.30.559.10">
    <property type="entry name" value="Chloramphenicol acetyltransferase-like domain"/>
    <property type="match status" value="1"/>
</dbReference>
<organism evidence="2 3">
    <name type="scientific">Phytohabitans flavus</name>
    <dbReference type="NCBI Taxonomy" id="1076124"/>
    <lineage>
        <taxon>Bacteria</taxon>
        <taxon>Bacillati</taxon>
        <taxon>Actinomycetota</taxon>
        <taxon>Actinomycetes</taxon>
        <taxon>Micromonosporales</taxon>
        <taxon>Micromonosporaceae</taxon>
    </lineage>
</organism>